<dbReference type="PANTHER" id="PTHR22801">
    <property type="entry name" value="LITHOSTATHINE"/>
    <property type="match status" value="1"/>
</dbReference>
<dbReference type="InterPro" id="IPR016186">
    <property type="entry name" value="C-type_lectin-like/link_sf"/>
</dbReference>
<dbReference type="Pfam" id="PF00059">
    <property type="entry name" value="Lectin_C"/>
    <property type="match status" value="1"/>
</dbReference>
<reference evidence="3" key="1">
    <citation type="journal article" date="2008" name="Nature">
        <title>The amphioxus genome and the evolution of the chordate karyotype.</title>
        <authorList>
            <consortium name="US DOE Joint Genome Institute (JGI-PGF)"/>
            <person name="Putnam N.H."/>
            <person name="Butts T."/>
            <person name="Ferrier D.E.K."/>
            <person name="Furlong R.F."/>
            <person name="Hellsten U."/>
            <person name="Kawashima T."/>
            <person name="Robinson-Rechavi M."/>
            <person name="Shoguchi E."/>
            <person name="Terry A."/>
            <person name="Yu J.-K."/>
            <person name="Benito-Gutierrez E.L."/>
            <person name="Dubchak I."/>
            <person name="Garcia-Fernandez J."/>
            <person name="Gibson-Brown J.J."/>
            <person name="Grigoriev I.V."/>
            <person name="Horton A.C."/>
            <person name="de Jong P.J."/>
            <person name="Jurka J."/>
            <person name="Kapitonov V.V."/>
            <person name="Kohara Y."/>
            <person name="Kuroki Y."/>
            <person name="Lindquist E."/>
            <person name="Lucas S."/>
            <person name="Osoegawa K."/>
            <person name="Pennacchio L.A."/>
            <person name="Salamov A.A."/>
            <person name="Satou Y."/>
            <person name="Sauka-Spengler T."/>
            <person name="Schmutz J."/>
            <person name="Shin-I T."/>
            <person name="Toyoda A."/>
            <person name="Bronner-Fraser M."/>
            <person name="Fujiyama A."/>
            <person name="Holland L.Z."/>
            <person name="Holland P.W.H."/>
            <person name="Satoh N."/>
            <person name="Rokhsar D.S."/>
        </authorList>
    </citation>
    <scope>NUCLEOTIDE SEQUENCE [LARGE SCALE GENOMIC DNA]</scope>
    <source>
        <strain evidence="3">S238N-H82</strain>
        <tissue evidence="3">Testes</tissue>
    </source>
</reference>
<dbReference type="eggNOG" id="KOG4297">
    <property type="taxonomic scope" value="Eukaryota"/>
</dbReference>
<proteinExistence type="predicted"/>
<accession>C3YK00</accession>
<dbReference type="InParanoid" id="C3YK00"/>
<name>C3YK00_BRAFL</name>
<dbReference type="InterPro" id="IPR001304">
    <property type="entry name" value="C-type_lectin-like"/>
</dbReference>
<gene>
    <name evidence="3" type="ORF">BRAFLDRAFT_222597</name>
</gene>
<evidence type="ECO:0000256" key="1">
    <source>
        <dbReference type="ARBA" id="ARBA00023157"/>
    </source>
</evidence>
<dbReference type="InterPro" id="IPR018378">
    <property type="entry name" value="C-type_lectin_CS"/>
</dbReference>
<feature type="non-terminal residue" evidence="3">
    <location>
        <position position="1"/>
    </location>
</feature>
<organism>
    <name type="scientific">Branchiostoma floridae</name>
    <name type="common">Florida lancelet</name>
    <name type="synonym">Amphioxus</name>
    <dbReference type="NCBI Taxonomy" id="7739"/>
    <lineage>
        <taxon>Eukaryota</taxon>
        <taxon>Metazoa</taxon>
        <taxon>Chordata</taxon>
        <taxon>Cephalochordata</taxon>
        <taxon>Leptocardii</taxon>
        <taxon>Amphioxiformes</taxon>
        <taxon>Branchiostomatidae</taxon>
        <taxon>Branchiostoma</taxon>
    </lineage>
</organism>
<dbReference type="SUPFAM" id="SSF56436">
    <property type="entry name" value="C-type lectin-like"/>
    <property type="match status" value="1"/>
</dbReference>
<sequence length="128" mass="13999">CPDGYTSFAGTCYKVFTEEKTSYTDAQTHCNSEGGHLAMPKDQATNQLLVDLISQASHPPVYYYFGLTFSEEKNEFVWDDGSSLAGVSNWGMGEPNGGDEDCAAFCSGRWCDVTCVFTAGFICQVWGK</sequence>
<dbReference type="EMBL" id="GG666520">
    <property type="protein sequence ID" value="EEN59457.1"/>
    <property type="molecule type" value="Genomic_DNA"/>
</dbReference>
<dbReference type="PROSITE" id="PS50041">
    <property type="entry name" value="C_TYPE_LECTIN_2"/>
    <property type="match status" value="1"/>
</dbReference>
<dbReference type="AlphaFoldDB" id="C3YK00"/>
<keyword evidence="1" id="KW-1015">Disulfide bond</keyword>
<evidence type="ECO:0000313" key="3">
    <source>
        <dbReference type="EMBL" id="EEN59457.1"/>
    </source>
</evidence>
<dbReference type="PANTHER" id="PTHR22801:SF63">
    <property type="entry name" value="C-TYPE LECTIN DOMAIN-CONTAINING PROTEIN"/>
    <property type="match status" value="1"/>
</dbReference>
<protein>
    <recommendedName>
        <fullName evidence="2">C-type lectin domain-containing protein</fullName>
    </recommendedName>
</protein>
<dbReference type="PROSITE" id="PS00615">
    <property type="entry name" value="C_TYPE_LECTIN_1"/>
    <property type="match status" value="1"/>
</dbReference>
<evidence type="ECO:0000259" key="2">
    <source>
        <dbReference type="PROSITE" id="PS50041"/>
    </source>
</evidence>
<dbReference type="InterPro" id="IPR016187">
    <property type="entry name" value="CTDL_fold"/>
</dbReference>
<dbReference type="InterPro" id="IPR050801">
    <property type="entry name" value="Ca-Dep_Lectins_ImmuneDev"/>
</dbReference>
<feature type="domain" description="C-type lectin" evidence="2">
    <location>
        <begin position="8"/>
        <end position="124"/>
    </location>
</feature>
<dbReference type="Gene3D" id="3.10.100.10">
    <property type="entry name" value="Mannose-Binding Protein A, subunit A"/>
    <property type="match status" value="1"/>
</dbReference>
<dbReference type="SMART" id="SM00034">
    <property type="entry name" value="CLECT"/>
    <property type="match status" value="1"/>
</dbReference>